<reference evidence="2" key="1">
    <citation type="submission" date="2023-06" db="EMBL/GenBank/DDBJ databases">
        <title>Genome-scale phylogeny and comparative genomics of the fungal order Sordariales.</title>
        <authorList>
            <consortium name="Lawrence Berkeley National Laboratory"/>
            <person name="Hensen N."/>
            <person name="Bonometti L."/>
            <person name="Westerberg I."/>
            <person name="Brannstrom I.O."/>
            <person name="Guillou S."/>
            <person name="Cros-Aarteil S."/>
            <person name="Calhoun S."/>
            <person name="Haridas S."/>
            <person name="Kuo A."/>
            <person name="Mondo S."/>
            <person name="Pangilinan J."/>
            <person name="Riley R."/>
            <person name="Labutti K."/>
            <person name="Andreopoulos B."/>
            <person name="Lipzen A."/>
            <person name="Chen C."/>
            <person name="Yanf M."/>
            <person name="Daum C."/>
            <person name="Ng V."/>
            <person name="Clum A."/>
            <person name="Steindorff A."/>
            <person name="Ohm R."/>
            <person name="Martin F."/>
            <person name="Silar P."/>
            <person name="Natvig D."/>
            <person name="Lalanne C."/>
            <person name="Gautier V."/>
            <person name="Ament-Velasquez S.L."/>
            <person name="Kruys A."/>
            <person name="Hutchinson M.I."/>
            <person name="Powell A.J."/>
            <person name="Barry K."/>
            <person name="Miller A.N."/>
            <person name="Grigoriev I.V."/>
            <person name="Debuchy R."/>
            <person name="Gladieux P."/>
            <person name="Thoren M.H."/>
            <person name="Johannesson H."/>
        </authorList>
    </citation>
    <scope>NUCLEOTIDE SEQUENCE</scope>
    <source>
        <strain evidence="2">8032-3</strain>
    </source>
</reference>
<name>A0AAJ0C7A2_9PEZI</name>
<proteinExistence type="predicted"/>
<gene>
    <name evidence="2" type="ORF">QBC33DRAFT_529975</name>
</gene>
<dbReference type="EMBL" id="MU839001">
    <property type="protein sequence ID" value="KAK1770032.1"/>
    <property type="molecule type" value="Genomic_DNA"/>
</dbReference>
<accession>A0AAJ0C7A2</accession>
<evidence type="ECO:0000313" key="2">
    <source>
        <dbReference type="EMBL" id="KAK1770032.1"/>
    </source>
</evidence>
<dbReference type="AlphaFoldDB" id="A0AAJ0C7A2"/>
<protein>
    <submittedName>
        <fullName evidence="2">Uncharacterized protein</fullName>
    </submittedName>
</protein>
<keyword evidence="3" id="KW-1185">Reference proteome</keyword>
<feature type="transmembrane region" description="Helical" evidence="1">
    <location>
        <begin position="80"/>
        <end position="98"/>
    </location>
</feature>
<dbReference type="Proteomes" id="UP001244011">
    <property type="component" value="Unassembled WGS sequence"/>
</dbReference>
<keyword evidence="1" id="KW-0812">Transmembrane</keyword>
<sequence length="111" mass="12474">MGALYIFASVGYIIWMVLFLHNPDGIGPPAEAPANLNLVARVAYYALHPRCGDWFLVNVIAQLVVKGCELLEERRWPSFSWGYCLGSIAFLWSISTASTRLDAYRFGRPAY</sequence>
<comment type="caution">
    <text evidence="2">The sequence shown here is derived from an EMBL/GenBank/DDBJ whole genome shotgun (WGS) entry which is preliminary data.</text>
</comment>
<dbReference type="RefSeq" id="XP_060286245.1">
    <property type="nucleotide sequence ID" value="XM_060427193.1"/>
</dbReference>
<organism evidence="2 3">
    <name type="scientific">Phialemonium atrogriseum</name>
    <dbReference type="NCBI Taxonomy" id="1093897"/>
    <lineage>
        <taxon>Eukaryota</taxon>
        <taxon>Fungi</taxon>
        <taxon>Dikarya</taxon>
        <taxon>Ascomycota</taxon>
        <taxon>Pezizomycotina</taxon>
        <taxon>Sordariomycetes</taxon>
        <taxon>Sordariomycetidae</taxon>
        <taxon>Cephalothecales</taxon>
        <taxon>Cephalothecaceae</taxon>
        <taxon>Phialemonium</taxon>
    </lineage>
</organism>
<evidence type="ECO:0000256" key="1">
    <source>
        <dbReference type="SAM" id="Phobius"/>
    </source>
</evidence>
<dbReference type="GeneID" id="85310380"/>
<evidence type="ECO:0000313" key="3">
    <source>
        <dbReference type="Proteomes" id="UP001244011"/>
    </source>
</evidence>
<feature type="transmembrane region" description="Helical" evidence="1">
    <location>
        <begin position="5"/>
        <end position="21"/>
    </location>
</feature>
<keyword evidence="1" id="KW-1133">Transmembrane helix</keyword>
<keyword evidence="1" id="KW-0472">Membrane</keyword>